<name>A0A803GCY8_9GAMM</name>
<dbReference type="AlphaFoldDB" id="A0A803GCY8"/>
<proteinExistence type="predicted"/>
<dbReference type="RefSeq" id="WP_154049425.1">
    <property type="nucleotide sequence ID" value="NZ_LR217739.1"/>
</dbReference>
<dbReference type="OrthoDB" id="6552452at2"/>
<gene>
    <name evidence="1" type="primary">yba3</name>
    <name evidence="1" type="ORF">BUCIPICE3303_390</name>
</gene>
<dbReference type="EMBL" id="LR217739">
    <property type="protein sequence ID" value="VFP88814.1"/>
    <property type="molecule type" value="Genomic_DNA"/>
</dbReference>
<evidence type="ECO:0000313" key="1">
    <source>
        <dbReference type="EMBL" id="VFP88814.1"/>
    </source>
</evidence>
<reference evidence="1 2" key="1">
    <citation type="submission" date="2019-02" db="EMBL/GenBank/DDBJ databases">
        <authorList>
            <person name="Manzano-Marin A."/>
            <person name="Manzano-Marin A."/>
        </authorList>
    </citation>
    <scope>NUCLEOTIDE SEQUENCE [LARGE SCALE GENOMIC DNA]</scope>
    <source>
        <strain evidence="1 2">BuCipiceae</strain>
    </source>
</reference>
<organism evidence="1 2">
    <name type="scientific">Buchnera aphidicola</name>
    <name type="common">Cinara piceae</name>
    <dbReference type="NCBI Taxonomy" id="1660043"/>
    <lineage>
        <taxon>Bacteria</taxon>
        <taxon>Pseudomonadati</taxon>
        <taxon>Pseudomonadota</taxon>
        <taxon>Gammaproteobacteria</taxon>
        <taxon>Enterobacterales</taxon>
        <taxon>Erwiniaceae</taxon>
        <taxon>Buchnera</taxon>
    </lineage>
</organism>
<sequence length="298" mass="34349">MSSVSLIKSNLHVNSKIIKKIDNVRILRNKNLNDVDVTIVNSTPPKYTDFLSPENKYTKKHVIYSDQDITNYSVNRDENTNFIHTQSKKEDCNNSINDSDIFHVAKNSSIQYTIQDIFVKIFNQPHIKWNLLNSSNFSDKTIRQAKKLQESFKKLIHTGTLDKKFLSNINDKIVFLNGKMIPSVEAPDIVDVFQTSITDYQSQQLISTYLHPEILEAAWKNLSIRYPEVKDRTSYNVHYAYEIDNIGPGAYKLAVTKMADLQPSYSNEMDLVNQYGVRAAMIVTKDSNPKMKYSFFVQ</sequence>
<protein>
    <submittedName>
        <fullName evidence="1">Uncharacterized protein Yba3, partial</fullName>
    </submittedName>
</protein>
<accession>A0A803GCY8</accession>
<dbReference type="Proteomes" id="UP000294455">
    <property type="component" value="Chromosome"/>
</dbReference>
<evidence type="ECO:0000313" key="2">
    <source>
        <dbReference type="Proteomes" id="UP000294455"/>
    </source>
</evidence>